<protein>
    <submittedName>
        <fullName evidence="1">Uncharacterized protein</fullName>
    </submittedName>
</protein>
<sequence>MADNDSNIAAAKDDAIKTKGYFIYPIQLFVNVTANASTQSWELQPSLGLAARHWASVSIVKLSCSSSGLHRIHLHRSDARSIYTPVFTCAALSSVVSCNELK</sequence>
<evidence type="ECO:0000313" key="2">
    <source>
        <dbReference type="Proteomes" id="UP000248259"/>
    </source>
</evidence>
<organism evidence="1 2">
    <name type="scientific">Parazoarcus communis SWub3 = DSM 12120</name>
    <dbReference type="NCBI Taxonomy" id="1121029"/>
    <lineage>
        <taxon>Bacteria</taxon>
        <taxon>Pseudomonadati</taxon>
        <taxon>Pseudomonadota</taxon>
        <taxon>Betaproteobacteria</taxon>
        <taxon>Rhodocyclales</taxon>
        <taxon>Zoogloeaceae</taxon>
        <taxon>Parazoarcus</taxon>
    </lineage>
</organism>
<dbReference type="Proteomes" id="UP000248259">
    <property type="component" value="Unassembled WGS sequence"/>
</dbReference>
<keyword evidence="2" id="KW-1185">Reference proteome</keyword>
<reference evidence="1 2" key="1">
    <citation type="submission" date="2018-06" db="EMBL/GenBank/DDBJ databases">
        <title>Azoarcus communis strain SWub3 genome.</title>
        <authorList>
            <person name="Zorraquino Salvo V."/>
            <person name="Toubiana D."/>
            <person name="Blumwald E."/>
        </authorList>
    </citation>
    <scope>NUCLEOTIDE SEQUENCE [LARGE SCALE GENOMIC DNA]</scope>
    <source>
        <strain evidence="1 2">SWub3</strain>
    </source>
</reference>
<name>A0A323UY25_9RHOO</name>
<dbReference type="AlphaFoldDB" id="A0A323UY25"/>
<comment type="caution">
    <text evidence="1">The sequence shown here is derived from an EMBL/GenBank/DDBJ whole genome shotgun (WGS) entry which is preliminary data.</text>
</comment>
<accession>A0A323UY25</accession>
<gene>
    <name evidence="1" type="ORF">DNK49_06525</name>
</gene>
<evidence type="ECO:0000313" key="1">
    <source>
        <dbReference type="EMBL" id="PZA17509.1"/>
    </source>
</evidence>
<proteinExistence type="predicted"/>
<dbReference type="EMBL" id="QKOE01000003">
    <property type="protein sequence ID" value="PZA17509.1"/>
    <property type="molecule type" value="Genomic_DNA"/>
</dbReference>